<reference evidence="1" key="1">
    <citation type="journal article" date="2015" name="Nature">
        <title>Complex archaea that bridge the gap between prokaryotes and eukaryotes.</title>
        <authorList>
            <person name="Spang A."/>
            <person name="Saw J.H."/>
            <person name="Jorgensen S.L."/>
            <person name="Zaremba-Niedzwiedzka K."/>
            <person name="Martijn J."/>
            <person name="Lind A.E."/>
            <person name="van Eijk R."/>
            <person name="Schleper C."/>
            <person name="Guy L."/>
            <person name="Ettema T.J."/>
        </authorList>
    </citation>
    <scope>NUCLEOTIDE SEQUENCE</scope>
</reference>
<gene>
    <name evidence="1" type="ORF">LCGC14_2360050</name>
</gene>
<dbReference type="AlphaFoldDB" id="A0A0F9C6Q6"/>
<protein>
    <submittedName>
        <fullName evidence="1">Uncharacterized protein</fullName>
    </submittedName>
</protein>
<comment type="caution">
    <text evidence="1">The sequence shown here is derived from an EMBL/GenBank/DDBJ whole genome shotgun (WGS) entry which is preliminary data.</text>
</comment>
<sequence>IMANKVYLVCWSSSAMEHPEYTVDAVFEKEEDAIEYMAEMSEDIYPIGKNFQGIYDEPWIEEFEVK</sequence>
<proteinExistence type="predicted"/>
<accession>A0A0F9C6Q6</accession>
<name>A0A0F9C6Q6_9ZZZZ</name>
<dbReference type="EMBL" id="LAZR01034546">
    <property type="protein sequence ID" value="KKL45003.1"/>
    <property type="molecule type" value="Genomic_DNA"/>
</dbReference>
<feature type="non-terminal residue" evidence="1">
    <location>
        <position position="1"/>
    </location>
</feature>
<organism evidence="1">
    <name type="scientific">marine sediment metagenome</name>
    <dbReference type="NCBI Taxonomy" id="412755"/>
    <lineage>
        <taxon>unclassified sequences</taxon>
        <taxon>metagenomes</taxon>
        <taxon>ecological metagenomes</taxon>
    </lineage>
</organism>
<evidence type="ECO:0000313" key="1">
    <source>
        <dbReference type="EMBL" id="KKL45003.1"/>
    </source>
</evidence>